<dbReference type="EMBL" id="LAEV01000634">
    <property type="protein sequence ID" value="KKA29905.1"/>
    <property type="molecule type" value="Genomic_DNA"/>
</dbReference>
<keyword evidence="3" id="KW-1185">Reference proteome</keyword>
<feature type="region of interest" description="Disordered" evidence="1">
    <location>
        <begin position="111"/>
        <end position="131"/>
    </location>
</feature>
<feature type="region of interest" description="Disordered" evidence="1">
    <location>
        <begin position="314"/>
        <end position="398"/>
    </location>
</feature>
<organism evidence="2 3">
    <name type="scientific">Thielaviopsis punctulata</name>
    <dbReference type="NCBI Taxonomy" id="72032"/>
    <lineage>
        <taxon>Eukaryota</taxon>
        <taxon>Fungi</taxon>
        <taxon>Dikarya</taxon>
        <taxon>Ascomycota</taxon>
        <taxon>Pezizomycotina</taxon>
        <taxon>Sordariomycetes</taxon>
        <taxon>Hypocreomycetidae</taxon>
        <taxon>Microascales</taxon>
        <taxon>Ceratocystidaceae</taxon>
        <taxon>Thielaviopsis</taxon>
    </lineage>
</organism>
<evidence type="ECO:0000313" key="2">
    <source>
        <dbReference type="EMBL" id="KKA29905.1"/>
    </source>
</evidence>
<feature type="compositionally biased region" description="Basic and acidic residues" evidence="1">
    <location>
        <begin position="335"/>
        <end position="352"/>
    </location>
</feature>
<protein>
    <submittedName>
        <fullName evidence="2">Uncharacterized protein</fullName>
    </submittedName>
</protein>
<accession>A0A0F4ZI72</accession>
<feature type="compositionally biased region" description="Acidic residues" evidence="1">
    <location>
        <begin position="314"/>
        <end position="325"/>
    </location>
</feature>
<reference evidence="2 3" key="1">
    <citation type="submission" date="2015-03" db="EMBL/GenBank/DDBJ databases">
        <authorList>
            <person name="Radwan O."/>
            <person name="Al-Naeli F.A."/>
            <person name="Rendon G.A."/>
            <person name="Fields C."/>
        </authorList>
    </citation>
    <scope>NUCLEOTIDE SEQUENCE [LARGE SCALE GENOMIC DNA]</scope>
    <source>
        <strain evidence="2">CR-DP1</strain>
    </source>
</reference>
<dbReference type="OrthoDB" id="371463at2759"/>
<feature type="compositionally biased region" description="Basic and acidic residues" evidence="1">
    <location>
        <begin position="371"/>
        <end position="381"/>
    </location>
</feature>
<dbReference type="Proteomes" id="UP000033483">
    <property type="component" value="Unassembled WGS sequence"/>
</dbReference>
<feature type="compositionally biased region" description="Pro residues" evidence="1">
    <location>
        <begin position="120"/>
        <end position="131"/>
    </location>
</feature>
<evidence type="ECO:0000313" key="3">
    <source>
        <dbReference type="Proteomes" id="UP000033483"/>
    </source>
</evidence>
<proteinExistence type="predicted"/>
<dbReference type="AlphaFoldDB" id="A0A0F4ZI72"/>
<comment type="caution">
    <text evidence="2">The sequence shown here is derived from an EMBL/GenBank/DDBJ whole genome shotgun (WGS) entry which is preliminary data.</text>
</comment>
<evidence type="ECO:0000256" key="1">
    <source>
        <dbReference type="SAM" id="MobiDB-lite"/>
    </source>
</evidence>
<name>A0A0F4ZI72_9PEZI</name>
<gene>
    <name evidence="2" type="ORF">TD95_001474</name>
</gene>
<sequence>MPTYLCHGFRWYRNNIRVFAQFQDIEDAAPDWVIRRGSSHALIYTLYTIFDFLPFAEDLAAVAGEASARRLNKKRSRARFLNRLGMFNSSSSSASAAAAASPLSSSAAAAYGDFSDDDPLPPPTPLPQPPVIPKILLPPGSETIVLPPGIKPPSMQRAQPVAQEAKARVVRRDAADPVLCNNDWAAIRLLEEWDEHAEPTAEPHGRWCTRPWAYVADYAVRIDLSGRVGAEMARYERWAARLDDGTHRPMGDALEDDPAAERAAVEAGVAGKKSAAAKKRGWFQKLRDNMEPEGAIQWYIVVCDDEVRGFPVDEEEEDEGVEVEEQQQQQQQQQQKEEEKKGDKGKEKEVTEKMAAVNLAHTRGTGSSATHEYDTEAESHDGSALIAAAASTEGMQHC</sequence>